<dbReference type="EMBL" id="BARS01044182">
    <property type="protein sequence ID" value="GAG33425.1"/>
    <property type="molecule type" value="Genomic_DNA"/>
</dbReference>
<feature type="non-terminal residue" evidence="1">
    <location>
        <position position="249"/>
    </location>
</feature>
<feature type="non-terminal residue" evidence="1">
    <location>
        <position position="1"/>
    </location>
</feature>
<comment type="caution">
    <text evidence="1">The sequence shown here is derived from an EMBL/GenBank/DDBJ whole genome shotgun (WGS) entry which is preliminary data.</text>
</comment>
<organism evidence="1">
    <name type="scientific">marine sediment metagenome</name>
    <dbReference type="NCBI Taxonomy" id="412755"/>
    <lineage>
        <taxon>unclassified sequences</taxon>
        <taxon>metagenomes</taxon>
        <taxon>ecological metagenomes</taxon>
    </lineage>
</organism>
<gene>
    <name evidence="1" type="ORF">S01H1_66793</name>
</gene>
<proteinExistence type="predicted"/>
<sequence length="249" mass="28899">PDAVAFARLSERTLDVVEGRLELKHLPEEAAHFYVSILEQVNNKLYKAMYNQVTKYELYDRIAADPTYQKLYEGDETLIREEAMGHIIAEYIVNTYKGAKNFEPTLSKRQVEQVKNWWTALWNSIRKLFGKVRTDNYANAAYDIMNKRLHRLELEQTELKDANMYALDSSTWNDLFADKTIGGYKYRYFQSESQAEEYFKQAQDQFGNDNVSIAISGGKFKGKVIVKNPNLDSRVEANKKKAIAEKNYS</sequence>
<name>X0WRX9_9ZZZZ</name>
<reference evidence="1" key="1">
    <citation type="journal article" date="2014" name="Front. Microbiol.">
        <title>High frequency of phylogenetically diverse reductive dehalogenase-homologous genes in deep subseafloor sedimentary metagenomes.</title>
        <authorList>
            <person name="Kawai M."/>
            <person name="Futagami T."/>
            <person name="Toyoda A."/>
            <person name="Takaki Y."/>
            <person name="Nishi S."/>
            <person name="Hori S."/>
            <person name="Arai W."/>
            <person name="Tsubouchi T."/>
            <person name="Morono Y."/>
            <person name="Uchiyama I."/>
            <person name="Ito T."/>
            <person name="Fujiyama A."/>
            <person name="Inagaki F."/>
            <person name="Takami H."/>
        </authorList>
    </citation>
    <scope>NUCLEOTIDE SEQUENCE</scope>
    <source>
        <strain evidence="1">Expedition CK06-06</strain>
    </source>
</reference>
<evidence type="ECO:0000313" key="1">
    <source>
        <dbReference type="EMBL" id="GAG33425.1"/>
    </source>
</evidence>
<accession>X0WRX9</accession>
<dbReference type="AlphaFoldDB" id="X0WRX9"/>
<protein>
    <submittedName>
        <fullName evidence="1">Uncharacterized protein</fullName>
    </submittedName>
</protein>